<reference evidence="1" key="1">
    <citation type="submission" date="2022-03" db="EMBL/GenBank/DDBJ databases">
        <authorList>
            <person name="Lindestad O."/>
        </authorList>
    </citation>
    <scope>NUCLEOTIDE SEQUENCE</scope>
</reference>
<evidence type="ECO:0000313" key="1">
    <source>
        <dbReference type="EMBL" id="CAH2216347.1"/>
    </source>
</evidence>
<dbReference type="Gene3D" id="3.30.830.10">
    <property type="entry name" value="Metalloenzyme, LuxS/M16 peptidase-like"/>
    <property type="match status" value="1"/>
</dbReference>
<protein>
    <submittedName>
        <fullName evidence="1">Jg22528 protein</fullName>
    </submittedName>
</protein>
<dbReference type="Proteomes" id="UP000838756">
    <property type="component" value="Unassembled WGS sequence"/>
</dbReference>
<dbReference type="OrthoDB" id="10457163at2759"/>
<comment type="caution">
    <text evidence="1">The sequence shown here is derived from an EMBL/GenBank/DDBJ whole genome shotgun (WGS) entry which is preliminary data.</text>
</comment>
<feature type="non-terminal residue" evidence="1">
    <location>
        <position position="1"/>
    </location>
</feature>
<name>A0A8S4QM34_9NEOP</name>
<organism evidence="1 2">
    <name type="scientific">Pararge aegeria aegeria</name>
    <dbReference type="NCBI Taxonomy" id="348720"/>
    <lineage>
        <taxon>Eukaryota</taxon>
        <taxon>Metazoa</taxon>
        <taxon>Ecdysozoa</taxon>
        <taxon>Arthropoda</taxon>
        <taxon>Hexapoda</taxon>
        <taxon>Insecta</taxon>
        <taxon>Pterygota</taxon>
        <taxon>Neoptera</taxon>
        <taxon>Endopterygota</taxon>
        <taxon>Lepidoptera</taxon>
        <taxon>Glossata</taxon>
        <taxon>Ditrysia</taxon>
        <taxon>Papilionoidea</taxon>
        <taxon>Nymphalidae</taxon>
        <taxon>Satyrinae</taxon>
        <taxon>Satyrini</taxon>
        <taxon>Parargina</taxon>
        <taxon>Pararge</taxon>
    </lineage>
</organism>
<proteinExistence type="predicted"/>
<keyword evidence="2" id="KW-1185">Reference proteome</keyword>
<sequence length="83" mass="9189">MTLLVLMLHVKYDIEVLFGWRGPLLTEPTALKELTACAVSLRYLCDTAAAPLQRALVEREDALAGDVSYNLTENIASLIKIEL</sequence>
<gene>
    <name evidence="1" type="primary">jg22528</name>
    <name evidence="1" type="ORF">PAEG_LOCUS4397</name>
</gene>
<dbReference type="AlphaFoldDB" id="A0A8S4QM34"/>
<dbReference type="EMBL" id="CAKXAJ010015111">
    <property type="protein sequence ID" value="CAH2216347.1"/>
    <property type="molecule type" value="Genomic_DNA"/>
</dbReference>
<feature type="non-terminal residue" evidence="1">
    <location>
        <position position="83"/>
    </location>
</feature>
<evidence type="ECO:0000313" key="2">
    <source>
        <dbReference type="Proteomes" id="UP000838756"/>
    </source>
</evidence>
<accession>A0A8S4QM34</accession>